<dbReference type="GO" id="GO:0005886">
    <property type="term" value="C:plasma membrane"/>
    <property type="evidence" value="ECO:0007669"/>
    <property type="project" value="UniProtKB-SubCell"/>
</dbReference>
<evidence type="ECO:0000256" key="12">
    <source>
        <dbReference type="ARBA" id="ARBA00032932"/>
    </source>
</evidence>
<dbReference type="GO" id="GO:0050380">
    <property type="term" value="F:undecaprenyl-diphosphatase activity"/>
    <property type="evidence" value="ECO:0007669"/>
    <property type="project" value="UniProtKB-UniRule"/>
</dbReference>
<dbReference type="EMBL" id="CP012109">
    <property type="protein sequence ID" value="AKQ63455.1"/>
    <property type="molecule type" value="Genomic_DNA"/>
</dbReference>
<keyword evidence="17" id="KW-1185">Reference proteome</keyword>
<evidence type="ECO:0000256" key="14">
    <source>
        <dbReference type="HAMAP-Rule" id="MF_01006"/>
    </source>
</evidence>
<keyword evidence="9 14" id="KW-0472">Membrane</keyword>
<feature type="transmembrane region" description="Helical" evidence="14">
    <location>
        <begin position="246"/>
        <end position="266"/>
    </location>
</feature>
<feature type="transmembrane region" description="Helical" evidence="14">
    <location>
        <begin position="186"/>
        <end position="206"/>
    </location>
</feature>
<dbReference type="STRING" id="1297742.A176_000367"/>
<dbReference type="EC" id="3.6.1.27" evidence="3 14"/>
<reference evidence="16 17" key="1">
    <citation type="journal article" date="2016" name="PLoS ONE">
        <title>Complete Genome Sequence and Comparative Genomics of a Novel Myxobacterium Myxococcus hansupus.</title>
        <authorList>
            <person name="Sharma G."/>
            <person name="Narwani T."/>
            <person name="Subramanian S."/>
        </authorList>
    </citation>
    <scope>NUCLEOTIDE SEQUENCE [LARGE SCALE GENOMIC DNA]</scope>
    <source>
        <strain evidence="17">mixupus</strain>
    </source>
</reference>
<dbReference type="NCBIfam" id="NF001394">
    <property type="entry name" value="PRK00281.2-5"/>
    <property type="match status" value="1"/>
</dbReference>
<keyword evidence="10 14" id="KW-0046">Antibiotic resistance</keyword>
<keyword evidence="6 14" id="KW-0812">Transmembrane</keyword>
<feature type="transmembrane region" description="Helical" evidence="14">
    <location>
        <begin position="40"/>
        <end position="59"/>
    </location>
</feature>
<evidence type="ECO:0000256" key="11">
    <source>
        <dbReference type="ARBA" id="ARBA00032707"/>
    </source>
</evidence>
<keyword evidence="14" id="KW-0573">Peptidoglycan synthesis</keyword>
<dbReference type="NCBIfam" id="NF001393">
    <property type="entry name" value="PRK00281.2-4"/>
    <property type="match status" value="1"/>
</dbReference>
<evidence type="ECO:0000256" key="7">
    <source>
        <dbReference type="ARBA" id="ARBA00022801"/>
    </source>
</evidence>
<dbReference type="PATRIC" id="fig|1297742.4.peg.374"/>
<keyword evidence="14" id="KW-0961">Cell wall biogenesis/degradation</keyword>
<evidence type="ECO:0000313" key="16">
    <source>
        <dbReference type="EMBL" id="AKQ63455.1"/>
    </source>
</evidence>
<evidence type="ECO:0000256" key="8">
    <source>
        <dbReference type="ARBA" id="ARBA00022989"/>
    </source>
</evidence>
<evidence type="ECO:0000256" key="15">
    <source>
        <dbReference type="SAM" id="MobiDB-lite"/>
    </source>
</evidence>
<keyword evidence="5 14" id="KW-1003">Cell membrane</keyword>
<dbReference type="NCBIfam" id="NF001392">
    <property type="entry name" value="PRK00281.2-1"/>
    <property type="match status" value="1"/>
</dbReference>
<dbReference type="Proteomes" id="UP000009026">
    <property type="component" value="Chromosome"/>
</dbReference>
<evidence type="ECO:0000256" key="3">
    <source>
        <dbReference type="ARBA" id="ARBA00012374"/>
    </source>
</evidence>
<comment type="catalytic activity">
    <reaction evidence="13 14">
        <text>di-trans,octa-cis-undecaprenyl diphosphate + H2O = di-trans,octa-cis-undecaprenyl phosphate + phosphate + H(+)</text>
        <dbReference type="Rhea" id="RHEA:28094"/>
        <dbReference type="ChEBI" id="CHEBI:15377"/>
        <dbReference type="ChEBI" id="CHEBI:15378"/>
        <dbReference type="ChEBI" id="CHEBI:43474"/>
        <dbReference type="ChEBI" id="CHEBI:58405"/>
        <dbReference type="ChEBI" id="CHEBI:60392"/>
        <dbReference type="EC" id="3.6.1.27"/>
    </reaction>
</comment>
<evidence type="ECO:0000256" key="10">
    <source>
        <dbReference type="ARBA" id="ARBA00023251"/>
    </source>
</evidence>
<sequence>MSLLEAIVLGLVQGLTEFLPISSTAHLRIAPELFGWRDPGAAYSAVIQLGTVAAVLIYFRKDIVSLVTAFFRGLARREPFGTLEARLAWFVLVGTLPVGIAGLTLKKFIENEFRSLYVISGSLIVLALILLVVEKRASHQRTLADMRWKDGILIGMWQALALIPGASRSGTTLTGGLSLGLKREDAARYSFLLSIPATTLAGVFELKHLLEAETRPSAMALWVGTLVAFASGMAAIAWLLRFLRTRTTLVFVVYRVALGLLLLVLLQTGKLSPLSGTENVEVPGQPGTPPVEKQITD</sequence>
<comment type="function">
    <text evidence="14">Catalyzes the dephosphorylation of undecaprenyl diphosphate (UPP). Confers resistance to bacitracin.</text>
</comment>
<dbReference type="GO" id="GO:0008360">
    <property type="term" value="P:regulation of cell shape"/>
    <property type="evidence" value="ECO:0007669"/>
    <property type="project" value="UniProtKB-KW"/>
</dbReference>
<dbReference type="GO" id="GO:0009252">
    <property type="term" value="P:peptidoglycan biosynthetic process"/>
    <property type="evidence" value="ECO:0007669"/>
    <property type="project" value="UniProtKB-KW"/>
</dbReference>
<protein>
    <recommendedName>
        <fullName evidence="4 14">Undecaprenyl-diphosphatase</fullName>
        <ecNumber evidence="3 14">3.6.1.27</ecNumber>
    </recommendedName>
    <alternativeName>
        <fullName evidence="12 14">Bacitracin resistance protein</fullName>
    </alternativeName>
    <alternativeName>
        <fullName evidence="11 14">Undecaprenyl pyrophosphate phosphatase</fullName>
    </alternativeName>
</protein>
<evidence type="ECO:0000256" key="1">
    <source>
        <dbReference type="ARBA" id="ARBA00004651"/>
    </source>
</evidence>
<evidence type="ECO:0000256" key="9">
    <source>
        <dbReference type="ARBA" id="ARBA00023136"/>
    </source>
</evidence>
<evidence type="ECO:0000313" key="17">
    <source>
        <dbReference type="Proteomes" id="UP000009026"/>
    </source>
</evidence>
<comment type="miscellaneous">
    <text evidence="14">Bacitracin is thought to be involved in the inhibition of peptidoglycan synthesis by sequestering undecaprenyl diphosphate, thereby reducing the pool of lipid carrier available.</text>
</comment>
<comment type="similarity">
    <text evidence="2 14">Belongs to the UppP family.</text>
</comment>
<dbReference type="GO" id="GO:0046677">
    <property type="term" value="P:response to antibiotic"/>
    <property type="evidence" value="ECO:0007669"/>
    <property type="project" value="UniProtKB-UniRule"/>
</dbReference>
<dbReference type="RefSeq" id="WP_002633181.1">
    <property type="nucleotide sequence ID" value="NZ_CP012109.1"/>
</dbReference>
<accession>A0A0H4WQ61</accession>
<comment type="subcellular location">
    <subcellularLocation>
        <location evidence="1 14">Cell membrane</location>
        <topology evidence="1 14">Multi-pass membrane protein</topology>
    </subcellularLocation>
</comment>
<evidence type="ECO:0000256" key="5">
    <source>
        <dbReference type="ARBA" id="ARBA00022475"/>
    </source>
</evidence>
<keyword evidence="14" id="KW-0133">Cell shape</keyword>
<feature type="transmembrane region" description="Helical" evidence="14">
    <location>
        <begin position="115"/>
        <end position="134"/>
    </location>
</feature>
<name>A0A0H4WQ61_9BACT</name>
<dbReference type="KEGG" id="mym:A176_000367"/>
<evidence type="ECO:0000256" key="13">
    <source>
        <dbReference type="ARBA" id="ARBA00047594"/>
    </source>
</evidence>
<dbReference type="InterPro" id="IPR003824">
    <property type="entry name" value="UppP"/>
</dbReference>
<dbReference type="eggNOG" id="COG1968">
    <property type="taxonomic scope" value="Bacteria"/>
</dbReference>
<dbReference type="OrthoDB" id="9808289at2"/>
<evidence type="ECO:0000256" key="2">
    <source>
        <dbReference type="ARBA" id="ARBA00010621"/>
    </source>
</evidence>
<feature type="region of interest" description="Disordered" evidence="15">
    <location>
        <begin position="277"/>
        <end position="297"/>
    </location>
</feature>
<keyword evidence="7 14" id="KW-0378">Hydrolase</keyword>
<dbReference type="AlphaFoldDB" id="A0A0H4WQ61"/>
<feature type="transmembrane region" description="Helical" evidence="14">
    <location>
        <begin position="218"/>
        <end position="240"/>
    </location>
</feature>
<dbReference type="Pfam" id="PF02673">
    <property type="entry name" value="BacA"/>
    <property type="match status" value="1"/>
</dbReference>
<feature type="transmembrane region" description="Helical" evidence="14">
    <location>
        <begin position="80"/>
        <end position="103"/>
    </location>
</feature>
<gene>
    <name evidence="14" type="primary">uppP</name>
    <name evidence="16" type="ORF">A176_000367</name>
</gene>
<dbReference type="PANTHER" id="PTHR30622">
    <property type="entry name" value="UNDECAPRENYL-DIPHOSPHATASE"/>
    <property type="match status" value="1"/>
</dbReference>
<evidence type="ECO:0000256" key="6">
    <source>
        <dbReference type="ARBA" id="ARBA00022692"/>
    </source>
</evidence>
<dbReference type="HAMAP" id="MF_01006">
    <property type="entry name" value="Undec_diphosphatase"/>
    <property type="match status" value="1"/>
</dbReference>
<proteinExistence type="inferred from homology"/>
<dbReference type="PANTHER" id="PTHR30622:SF4">
    <property type="entry name" value="UNDECAPRENYL-DIPHOSPHATASE"/>
    <property type="match status" value="1"/>
</dbReference>
<evidence type="ECO:0000256" key="4">
    <source>
        <dbReference type="ARBA" id="ARBA00021581"/>
    </source>
</evidence>
<keyword evidence="8 14" id="KW-1133">Transmembrane helix</keyword>
<organism evidence="16 17">
    <name type="scientific">Pseudomyxococcus hansupus</name>
    <dbReference type="NCBI Taxonomy" id="1297742"/>
    <lineage>
        <taxon>Bacteria</taxon>
        <taxon>Pseudomonadati</taxon>
        <taxon>Myxococcota</taxon>
        <taxon>Myxococcia</taxon>
        <taxon>Myxococcales</taxon>
        <taxon>Cystobacterineae</taxon>
        <taxon>Myxococcaceae</taxon>
        <taxon>Pseudomyxococcus</taxon>
    </lineage>
</organism>
<dbReference type="GO" id="GO:0071555">
    <property type="term" value="P:cell wall organization"/>
    <property type="evidence" value="ECO:0007669"/>
    <property type="project" value="UniProtKB-KW"/>
</dbReference>
<dbReference type="NCBIfam" id="TIGR00753">
    <property type="entry name" value="undec_PP_bacA"/>
    <property type="match status" value="1"/>
</dbReference>